<sequence length="422" mass="46251">MPFACAAPASHPLTGKRGVMREKTMSPGPNPWIRRVLPPLADLSFTGQETSARASVVVLARDEERCIARCLDSVVNSGFDDVLVVDTGSVDGTLGIVATYADRGVRLLQVPWGDSFAEARNVAVDAIGDGWVVFVDADEWVESAEELRDCLDSLTGAGGLPRLVFAPRIFDVDRETYDDSIPRIFLADGGVRFKGAIHEYPVVAGEVDEPIGLVELDVVFLHDGYRPDVVDAKGKRQRNMELLRSALKSDPANPRWFYFMVRDALPVLGGDQIVGLCDALRDLVGRDTGSGDLLGAAEYWKLALAFSCQGLVALGDWDSVHRFCRDLEQVDAHYFSTMAELVGGVVTKRDLLRAVEIRKNDDLMARSAIDRAGRHTDALICALLGRLRGEGEADRYRELCDPWDDVFFEKSVPRRASGVSPA</sequence>
<organism evidence="2 3">
    <name type="scientific">Lentzea albidocapillata</name>
    <dbReference type="NCBI Taxonomy" id="40571"/>
    <lineage>
        <taxon>Bacteria</taxon>
        <taxon>Bacillati</taxon>
        <taxon>Actinomycetota</taxon>
        <taxon>Actinomycetes</taxon>
        <taxon>Pseudonocardiales</taxon>
        <taxon>Pseudonocardiaceae</taxon>
        <taxon>Lentzea</taxon>
    </lineage>
</organism>
<feature type="domain" description="Glycosyltransferase 2-like" evidence="1">
    <location>
        <begin position="55"/>
        <end position="151"/>
    </location>
</feature>
<evidence type="ECO:0000313" key="2">
    <source>
        <dbReference type="EMBL" id="SMD20418.1"/>
    </source>
</evidence>
<evidence type="ECO:0000313" key="3">
    <source>
        <dbReference type="Proteomes" id="UP000192840"/>
    </source>
</evidence>
<dbReference type="EMBL" id="FWYC01000014">
    <property type="protein sequence ID" value="SMD20418.1"/>
    <property type="molecule type" value="Genomic_DNA"/>
</dbReference>
<dbReference type="InterPro" id="IPR001173">
    <property type="entry name" value="Glyco_trans_2-like"/>
</dbReference>
<dbReference type="STRING" id="40571.SAMN05660733_05856"/>
<dbReference type="Gene3D" id="3.90.550.10">
    <property type="entry name" value="Spore Coat Polysaccharide Biosynthesis Protein SpsA, Chain A"/>
    <property type="match status" value="1"/>
</dbReference>
<gene>
    <name evidence="2" type="ORF">SAMN05660733_05856</name>
</gene>
<dbReference type="GO" id="GO:0016740">
    <property type="term" value="F:transferase activity"/>
    <property type="evidence" value="ECO:0007669"/>
    <property type="project" value="UniProtKB-KW"/>
</dbReference>
<keyword evidence="2" id="KW-0808">Transferase</keyword>
<dbReference type="Proteomes" id="UP000192840">
    <property type="component" value="Unassembled WGS sequence"/>
</dbReference>
<reference evidence="3" key="1">
    <citation type="submission" date="2017-04" db="EMBL/GenBank/DDBJ databases">
        <authorList>
            <person name="Varghese N."/>
            <person name="Submissions S."/>
        </authorList>
    </citation>
    <scope>NUCLEOTIDE SEQUENCE [LARGE SCALE GENOMIC DNA]</scope>
    <source>
        <strain evidence="3">DSM 44073</strain>
    </source>
</reference>
<dbReference type="Pfam" id="PF00535">
    <property type="entry name" value="Glycos_transf_2"/>
    <property type="match status" value="1"/>
</dbReference>
<dbReference type="PANTHER" id="PTHR43630:SF2">
    <property type="entry name" value="GLYCOSYLTRANSFERASE"/>
    <property type="match status" value="1"/>
</dbReference>
<protein>
    <submittedName>
        <fullName evidence="2">Glycosyl transferase family 2</fullName>
    </submittedName>
</protein>
<dbReference type="InterPro" id="IPR029044">
    <property type="entry name" value="Nucleotide-diphossugar_trans"/>
</dbReference>
<keyword evidence="3" id="KW-1185">Reference proteome</keyword>
<dbReference type="AlphaFoldDB" id="A0A1W2FFR5"/>
<proteinExistence type="predicted"/>
<dbReference type="eggNOG" id="COG0463">
    <property type="taxonomic scope" value="Bacteria"/>
</dbReference>
<evidence type="ECO:0000259" key="1">
    <source>
        <dbReference type="Pfam" id="PF00535"/>
    </source>
</evidence>
<dbReference type="SUPFAM" id="SSF53448">
    <property type="entry name" value="Nucleotide-diphospho-sugar transferases"/>
    <property type="match status" value="1"/>
</dbReference>
<dbReference type="PANTHER" id="PTHR43630">
    <property type="entry name" value="POLY-BETA-1,6-N-ACETYL-D-GLUCOSAMINE SYNTHASE"/>
    <property type="match status" value="1"/>
</dbReference>
<name>A0A1W2FFR5_9PSEU</name>
<dbReference type="CDD" id="cd02511">
    <property type="entry name" value="Beta4Glucosyltransferase"/>
    <property type="match status" value="1"/>
</dbReference>
<accession>A0A1W2FFR5</accession>